<evidence type="ECO:0000313" key="3">
    <source>
        <dbReference type="Proteomes" id="UP001494672"/>
    </source>
</evidence>
<dbReference type="GO" id="GO:0003964">
    <property type="term" value="F:RNA-directed DNA polymerase activity"/>
    <property type="evidence" value="ECO:0007669"/>
    <property type="project" value="UniProtKB-KW"/>
</dbReference>
<dbReference type="InterPro" id="IPR051083">
    <property type="entry name" value="GrpII_Intron_Splice-Mob/Def"/>
</dbReference>
<dbReference type="SUPFAM" id="SSF56672">
    <property type="entry name" value="DNA/RNA polymerases"/>
    <property type="match status" value="1"/>
</dbReference>
<keyword evidence="3" id="KW-1185">Reference proteome</keyword>
<dbReference type="InterPro" id="IPR000477">
    <property type="entry name" value="RT_dom"/>
</dbReference>
<gene>
    <name evidence="2" type="ORF">AAAU18_14155</name>
</gene>
<dbReference type="CDD" id="cd01651">
    <property type="entry name" value="RT_G2_intron"/>
    <property type="match status" value="1"/>
</dbReference>
<keyword evidence="2" id="KW-0548">Nucleotidyltransferase</keyword>
<evidence type="ECO:0000259" key="1">
    <source>
        <dbReference type="PROSITE" id="PS50878"/>
    </source>
</evidence>
<dbReference type="Proteomes" id="UP001494672">
    <property type="component" value="Unassembled WGS sequence"/>
</dbReference>
<comment type="caution">
    <text evidence="2">The sequence shown here is derived from an EMBL/GenBank/DDBJ whole genome shotgun (WGS) entry which is preliminary data.</text>
</comment>
<sequence>MAKRIVNKAERNAERYDAKETGYRLFEDSQNGKTFDRLMPLIVSEQNIILAYRNICKNSGSKTPSTDGKTIVAIQSLPIESVIKTVRNKLNYYQPKKVRRVEIPKDNGKTRPLGIPSIWDRLIQQCILQILEPICEAKFHERNNGFRPYRSTQNAIAQCYKMAQLQNLHFVVDVDIVGFFDNIDHSKLIRQLWGIGIQDRKLIMIIKQMLKAEILFNDIIITPETGTPQGGFYPHFLQMLY</sequence>
<dbReference type="PROSITE" id="PS50878">
    <property type="entry name" value="RT_POL"/>
    <property type="match status" value="1"/>
</dbReference>
<evidence type="ECO:0000313" key="2">
    <source>
        <dbReference type="EMBL" id="MEQ2594039.1"/>
    </source>
</evidence>
<dbReference type="RefSeq" id="WP_207666785.1">
    <property type="nucleotide sequence ID" value="NZ_JBBNGJ010000025.1"/>
</dbReference>
<dbReference type="PANTHER" id="PTHR34047">
    <property type="entry name" value="NUCLEAR INTRON MATURASE 1, MITOCHONDRIAL-RELATED"/>
    <property type="match status" value="1"/>
</dbReference>
<dbReference type="Pfam" id="PF00078">
    <property type="entry name" value="RVT_1"/>
    <property type="match status" value="1"/>
</dbReference>
<name>A0ABV1ICU2_9FIRM</name>
<dbReference type="EMBL" id="JBBNGJ010000025">
    <property type="protein sequence ID" value="MEQ2594039.1"/>
    <property type="molecule type" value="Genomic_DNA"/>
</dbReference>
<organism evidence="2 3">
    <name type="scientific">Coprococcus aceti</name>
    <dbReference type="NCBI Taxonomy" id="2981786"/>
    <lineage>
        <taxon>Bacteria</taxon>
        <taxon>Bacillati</taxon>
        <taxon>Bacillota</taxon>
        <taxon>Clostridia</taxon>
        <taxon>Lachnospirales</taxon>
        <taxon>Lachnospiraceae</taxon>
        <taxon>Coprococcus</taxon>
    </lineage>
</organism>
<dbReference type="InterPro" id="IPR043502">
    <property type="entry name" value="DNA/RNA_pol_sf"/>
</dbReference>
<proteinExistence type="predicted"/>
<dbReference type="PANTHER" id="PTHR34047:SF8">
    <property type="entry name" value="PROTEIN YKFC"/>
    <property type="match status" value="1"/>
</dbReference>
<keyword evidence="2" id="KW-0695">RNA-directed DNA polymerase</keyword>
<reference evidence="2 3" key="1">
    <citation type="submission" date="2024-04" db="EMBL/GenBank/DDBJ databases">
        <title>Human intestinal bacterial collection.</title>
        <authorList>
            <person name="Pauvert C."/>
            <person name="Hitch T.C.A."/>
            <person name="Clavel T."/>
        </authorList>
    </citation>
    <scope>NUCLEOTIDE SEQUENCE [LARGE SCALE GENOMIC DNA]</scope>
    <source>
        <strain evidence="2 3">CLA-AA-H181</strain>
    </source>
</reference>
<accession>A0ABV1ICU2</accession>
<keyword evidence="2" id="KW-0808">Transferase</keyword>
<feature type="domain" description="Reverse transcriptase" evidence="1">
    <location>
        <begin position="84"/>
        <end position="241"/>
    </location>
</feature>
<protein>
    <submittedName>
        <fullName evidence="2">Reverse transcriptase domain-containing protein</fullName>
    </submittedName>
</protein>